<comment type="caution">
    <text evidence="1">The sequence shown here is derived from an EMBL/GenBank/DDBJ whole genome shotgun (WGS) entry which is preliminary data.</text>
</comment>
<name>A0A845HR20_9BURK</name>
<gene>
    <name evidence="1" type="ORF">GTP81_31295</name>
</gene>
<feature type="non-terminal residue" evidence="1">
    <location>
        <position position="1"/>
    </location>
</feature>
<evidence type="ECO:0000313" key="1">
    <source>
        <dbReference type="EMBL" id="MYN21231.1"/>
    </source>
</evidence>
<proteinExistence type="predicted"/>
<dbReference type="EMBL" id="WWCV01000172">
    <property type="protein sequence ID" value="MYN21231.1"/>
    <property type="molecule type" value="Genomic_DNA"/>
</dbReference>
<dbReference type="AlphaFoldDB" id="A0A845HR20"/>
<accession>A0A845HR20</accession>
<sequence>RRARALVRQLARLLDEGDGAAIDVLEQSATALAAGLGVAVFEQVTAAAHQFDFETALARLRAGAP</sequence>
<organism evidence="1 2">
    <name type="scientific">Duganella vulcania</name>
    <dbReference type="NCBI Taxonomy" id="2692166"/>
    <lineage>
        <taxon>Bacteria</taxon>
        <taxon>Pseudomonadati</taxon>
        <taxon>Pseudomonadota</taxon>
        <taxon>Betaproteobacteria</taxon>
        <taxon>Burkholderiales</taxon>
        <taxon>Oxalobacteraceae</taxon>
        <taxon>Telluria group</taxon>
        <taxon>Duganella</taxon>
    </lineage>
</organism>
<dbReference type="Proteomes" id="UP000484875">
    <property type="component" value="Unassembled WGS sequence"/>
</dbReference>
<reference evidence="1 2" key="1">
    <citation type="submission" date="2019-12" db="EMBL/GenBank/DDBJ databases">
        <title>Novel species isolated from a subtropical stream in China.</title>
        <authorList>
            <person name="Lu H."/>
        </authorList>
    </citation>
    <scope>NUCLEOTIDE SEQUENCE [LARGE SCALE GENOMIC DNA]</scope>
    <source>
        <strain evidence="1 2">FT107W</strain>
    </source>
</reference>
<protein>
    <submittedName>
        <fullName evidence="1">Phosphotransfer domain-containing protein</fullName>
    </submittedName>
</protein>
<evidence type="ECO:0000313" key="2">
    <source>
        <dbReference type="Proteomes" id="UP000484875"/>
    </source>
</evidence>
<keyword evidence="2" id="KW-1185">Reference proteome</keyword>